<dbReference type="AlphaFoldDB" id="A0A4Y2SAE0"/>
<accession>A0A4Y2SAE0</accession>
<feature type="region of interest" description="Disordered" evidence="1">
    <location>
        <begin position="28"/>
        <end position="90"/>
    </location>
</feature>
<keyword evidence="3" id="KW-1185">Reference proteome</keyword>
<dbReference type="Proteomes" id="UP000499080">
    <property type="component" value="Unassembled WGS sequence"/>
</dbReference>
<proteinExistence type="predicted"/>
<sequence length="395" mass="45338">MHGDFFRHFSSRAPGLSLLTLLTKQGRLSGQYSPGNRPGYSGPLTPLEEAASAGQQHSEVKLLSEDRIEKQRKQKELDEKQKESDERESDRQFELYKLKLQQLSETVSLNSSGRERKIAPSLKNMMHKFDMETSDISLYMNLFDRPAKMADIEESECVNHLLALLPVKLAEQIIKLPEDNLADEFVKAKLLERLKLNAEAFSSKFINFQRPQGTLWKDVIFDLRTYLDGWLESLEVKDFKGLKELMVADQLKKRASPEMKDKFLDSWSKFCDPEALVEKFDDYESVRRIKKETLDTRIKLELPEIGVIDTKAAVLEKSIIMEHYLMGNQTQLIVDQKEAEPEEINVVVTRSQEAKLKSEPKNVEKEGKTIRAEVEAIDECQLPPPTTEVLMVCCV</sequence>
<dbReference type="OrthoDB" id="6362792at2759"/>
<evidence type="ECO:0000313" key="2">
    <source>
        <dbReference type="EMBL" id="GBN84871.1"/>
    </source>
</evidence>
<dbReference type="SUPFAM" id="SSF47353">
    <property type="entry name" value="Retrovirus capsid dimerization domain-like"/>
    <property type="match status" value="1"/>
</dbReference>
<gene>
    <name evidence="2" type="ORF">AVEN_159985_1</name>
</gene>
<evidence type="ECO:0000256" key="1">
    <source>
        <dbReference type="SAM" id="MobiDB-lite"/>
    </source>
</evidence>
<name>A0A4Y2SAE0_ARAVE</name>
<feature type="compositionally biased region" description="Basic and acidic residues" evidence="1">
    <location>
        <begin position="58"/>
        <end position="90"/>
    </location>
</feature>
<organism evidence="2 3">
    <name type="scientific">Araneus ventricosus</name>
    <name type="common">Orbweaver spider</name>
    <name type="synonym">Epeira ventricosa</name>
    <dbReference type="NCBI Taxonomy" id="182803"/>
    <lineage>
        <taxon>Eukaryota</taxon>
        <taxon>Metazoa</taxon>
        <taxon>Ecdysozoa</taxon>
        <taxon>Arthropoda</taxon>
        <taxon>Chelicerata</taxon>
        <taxon>Arachnida</taxon>
        <taxon>Araneae</taxon>
        <taxon>Araneomorphae</taxon>
        <taxon>Entelegynae</taxon>
        <taxon>Araneoidea</taxon>
        <taxon>Araneidae</taxon>
        <taxon>Araneus</taxon>
    </lineage>
</organism>
<protein>
    <recommendedName>
        <fullName evidence="4">SCAN box domain-containing protein</fullName>
    </recommendedName>
</protein>
<evidence type="ECO:0008006" key="4">
    <source>
        <dbReference type="Google" id="ProtNLM"/>
    </source>
</evidence>
<comment type="caution">
    <text evidence="2">The sequence shown here is derived from an EMBL/GenBank/DDBJ whole genome shotgun (WGS) entry which is preliminary data.</text>
</comment>
<dbReference type="EMBL" id="BGPR01020529">
    <property type="protein sequence ID" value="GBN84871.1"/>
    <property type="molecule type" value="Genomic_DNA"/>
</dbReference>
<dbReference type="PANTHER" id="PTHR46888">
    <property type="entry name" value="ZINC KNUCKLE DOMAINCONTAINING PROTEIN-RELATED"/>
    <property type="match status" value="1"/>
</dbReference>
<dbReference type="PANTHER" id="PTHR46888:SF1">
    <property type="entry name" value="RIBONUCLEASE H"/>
    <property type="match status" value="1"/>
</dbReference>
<reference evidence="2 3" key="1">
    <citation type="journal article" date="2019" name="Sci. Rep.">
        <title>Orb-weaving spider Araneus ventricosus genome elucidates the spidroin gene catalogue.</title>
        <authorList>
            <person name="Kono N."/>
            <person name="Nakamura H."/>
            <person name="Ohtoshi R."/>
            <person name="Moran D.A.P."/>
            <person name="Shinohara A."/>
            <person name="Yoshida Y."/>
            <person name="Fujiwara M."/>
            <person name="Mori M."/>
            <person name="Tomita M."/>
            <person name="Arakawa K."/>
        </authorList>
    </citation>
    <scope>NUCLEOTIDE SEQUENCE [LARGE SCALE GENOMIC DNA]</scope>
</reference>
<evidence type="ECO:0000313" key="3">
    <source>
        <dbReference type="Proteomes" id="UP000499080"/>
    </source>
</evidence>